<dbReference type="InterPro" id="IPR000182">
    <property type="entry name" value="GNAT_dom"/>
</dbReference>
<sequence length="218" mass="24829">MTSNLANAFNSERLVYTAIEDTEEVKAWFHERFENDPIGRANADSSLLRPQTRARSDEILIEISKDLLGVLICLPPATPELSDSQKPASGDGATPSVPKPTPIGVLHLEDESGGARYRHHHRLSILSISLISEHRGKGYGTEAINWTLDWAFTRANLHAVSLGCLEFNEHGKHVYEKLGFVPEGRFRKCHYHERKWWDVLLYSMLEEEWVELRKKDKA</sequence>
<dbReference type="Gene3D" id="3.40.630.30">
    <property type="match status" value="1"/>
</dbReference>
<evidence type="ECO:0000256" key="1">
    <source>
        <dbReference type="SAM" id="MobiDB-lite"/>
    </source>
</evidence>
<dbReference type="PANTHER" id="PTHR43415:SF3">
    <property type="entry name" value="GNAT-FAMILY ACETYLTRANSFERASE"/>
    <property type="match status" value="1"/>
</dbReference>
<accession>A0ABR3XTB7</accession>
<keyword evidence="4" id="KW-1185">Reference proteome</keyword>
<dbReference type="Proteomes" id="UP001583177">
    <property type="component" value="Unassembled WGS sequence"/>
</dbReference>
<evidence type="ECO:0000259" key="2">
    <source>
        <dbReference type="PROSITE" id="PS51186"/>
    </source>
</evidence>
<name>A0ABR3XTB7_9PEZI</name>
<proteinExistence type="predicted"/>
<dbReference type="SUPFAM" id="SSF55729">
    <property type="entry name" value="Acyl-CoA N-acyltransferases (Nat)"/>
    <property type="match status" value="1"/>
</dbReference>
<evidence type="ECO:0000313" key="4">
    <source>
        <dbReference type="Proteomes" id="UP001583177"/>
    </source>
</evidence>
<gene>
    <name evidence="3" type="ORF">Daus18300_001777</name>
</gene>
<evidence type="ECO:0000313" key="3">
    <source>
        <dbReference type="EMBL" id="KAL1879198.1"/>
    </source>
</evidence>
<organism evidence="3 4">
    <name type="scientific">Diaporthe australafricana</name>
    <dbReference type="NCBI Taxonomy" id="127596"/>
    <lineage>
        <taxon>Eukaryota</taxon>
        <taxon>Fungi</taxon>
        <taxon>Dikarya</taxon>
        <taxon>Ascomycota</taxon>
        <taxon>Pezizomycotina</taxon>
        <taxon>Sordariomycetes</taxon>
        <taxon>Sordariomycetidae</taxon>
        <taxon>Diaporthales</taxon>
        <taxon>Diaporthaceae</taxon>
        <taxon>Diaporthe</taxon>
    </lineage>
</organism>
<dbReference type="EMBL" id="JAWRVE010000010">
    <property type="protein sequence ID" value="KAL1879198.1"/>
    <property type="molecule type" value="Genomic_DNA"/>
</dbReference>
<protein>
    <recommendedName>
        <fullName evidence="2">N-acetyltransferase domain-containing protein</fullName>
    </recommendedName>
</protein>
<feature type="region of interest" description="Disordered" evidence="1">
    <location>
        <begin position="81"/>
        <end position="104"/>
    </location>
</feature>
<dbReference type="PANTHER" id="PTHR43415">
    <property type="entry name" value="SPERMIDINE N(1)-ACETYLTRANSFERASE"/>
    <property type="match status" value="1"/>
</dbReference>
<dbReference type="Pfam" id="PF00583">
    <property type="entry name" value="Acetyltransf_1"/>
    <property type="match status" value="1"/>
</dbReference>
<dbReference type="PROSITE" id="PS51186">
    <property type="entry name" value="GNAT"/>
    <property type="match status" value="1"/>
</dbReference>
<feature type="domain" description="N-acetyltransferase" evidence="2">
    <location>
        <begin position="57"/>
        <end position="206"/>
    </location>
</feature>
<dbReference type="InterPro" id="IPR016181">
    <property type="entry name" value="Acyl_CoA_acyltransferase"/>
</dbReference>
<comment type="caution">
    <text evidence="3">The sequence shown here is derived from an EMBL/GenBank/DDBJ whole genome shotgun (WGS) entry which is preliminary data.</text>
</comment>
<reference evidence="3 4" key="1">
    <citation type="journal article" date="2024" name="IMA Fungus">
        <title>IMA Genome - F19 : A genome assembly and annotation guide to empower mycologists, including annotated draft genome sequences of Ceratocystis pirilliformis, Diaporthe australafricana, Fusarium ophioides, Paecilomyces lecythidis, and Sporothrix stenoceras.</title>
        <authorList>
            <person name="Aylward J."/>
            <person name="Wilson A.M."/>
            <person name="Visagie C.M."/>
            <person name="Spraker J."/>
            <person name="Barnes I."/>
            <person name="Buitendag C."/>
            <person name="Ceriani C."/>
            <person name="Del Mar Angel L."/>
            <person name="du Plessis D."/>
            <person name="Fuchs T."/>
            <person name="Gasser K."/>
            <person name="Kramer D."/>
            <person name="Li W."/>
            <person name="Munsamy K."/>
            <person name="Piso A."/>
            <person name="Price J.L."/>
            <person name="Sonnekus B."/>
            <person name="Thomas C."/>
            <person name="van der Nest A."/>
            <person name="van Dijk A."/>
            <person name="van Heerden A."/>
            <person name="van Vuuren N."/>
            <person name="Yilmaz N."/>
            <person name="Duong T.A."/>
            <person name="van der Merwe N.A."/>
            <person name="Wingfield M.J."/>
            <person name="Wingfield B.D."/>
        </authorList>
    </citation>
    <scope>NUCLEOTIDE SEQUENCE [LARGE SCALE GENOMIC DNA]</scope>
    <source>
        <strain evidence="3 4">CMW 18300</strain>
    </source>
</reference>